<dbReference type="EMBL" id="KB909349">
    <property type="protein sequence ID" value="EOB12447.1"/>
    <property type="molecule type" value="Genomic_DNA"/>
</dbReference>
<dbReference type="InterPro" id="IPR047575">
    <property type="entry name" value="Sm"/>
</dbReference>
<dbReference type="GO" id="GO:1990904">
    <property type="term" value="C:ribonucleoprotein complex"/>
    <property type="evidence" value="ECO:0007669"/>
    <property type="project" value="UniProtKB-KW"/>
</dbReference>
<dbReference type="SMART" id="SM00651">
    <property type="entry name" value="Sm"/>
    <property type="match status" value="1"/>
</dbReference>
<keyword evidence="3" id="KW-0694">RNA-binding</keyword>
<dbReference type="GO" id="GO:0003729">
    <property type="term" value="F:mRNA binding"/>
    <property type="evidence" value="ECO:0007669"/>
    <property type="project" value="TreeGrafter"/>
</dbReference>
<evidence type="ECO:0000313" key="6">
    <source>
        <dbReference type="EMBL" id="EOB12447.1"/>
    </source>
</evidence>
<dbReference type="GO" id="GO:0000290">
    <property type="term" value="P:deadenylation-dependent decapping of nuclear-transcribed mRNA"/>
    <property type="evidence" value="ECO:0007669"/>
    <property type="project" value="TreeGrafter"/>
</dbReference>
<dbReference type="InterPro" id="IPR010920">
    <property type="entry name" value="LSM_dom_sf"/>
</dbReference>
<dbReference type="GO" id="GO:0000932">
    <property type="term" value="C:P-body"/>
    <property type="evidence" value="ECO:0007669"/>
    <property type="project" value="TreeGrafter"/>
</dbReference>
<dbReference type="InterPro" id="IPR001163">
    <property type="entry name" value="Sm_dom_euk/arc"/>
</dbReference>
<dbReference type="GO" id="GO:0006397">
    <property type="term" value="P:mRNA processing"/>
    <property type="evidence" value="ECO:0007669"/>
    <property type="project" value="UniProtKB-KW"/>
</dbReference>
<name>R0KQG7_NOSB1</name>
<dbReference type="Proteomes" id="UP000016927">
    <property type="component" value="Unassembled WGS sequence"/>
</dbReference>
<dbReference type="PROSITE" id="PS52002">
    <property type="entry name" value="SM"/>
    <property type="match status" value="1"/>
</dbReference>
<keyword evidence="7" id="KW-1185">Reference proteome</keyword>
<keyword evidence="4" id="KW-0687">Ribonucleoprotein</keyword>
<dbReference type="PANTHER" id="PTHR15588">
    <property type="entry name" value="LSM1"/>
    <property type="match status" value="1"/>
</dbReference>
<dbReference type="VEuPathDB" id="MicrosporidiaDB:NBO_441g0005"/>
<dbReference type="GO" id="GO:1990726">
    <property type="term" value="C:Lsm1-7-Pat1 complex"/>
    <property type="evidence" value="ECO:0007669"/>
    <property type="project" value="TreeGrafter"/>
</dbReference>
<evidence type="ECO:0000313" key="7">
    <source>
        <dbReference type="Proteomes" id="UP000016927"/>
    </source>
</evidence>
<accession>R0KQG7</accession>
<dbReference type="OMA" id="DGRYMYG"/>
<dbReference type="PANTHER" id="PTHR15588:SF8">
    <property type="entry name" value="U6 SNRNA-ASSOCIATED SM-LIKE PROTEIN LSM1"/>
    <property type="match status" value="1"/>
</dbReference>
<comment type="similarity">
    <text evidence="1">Belongs to the snRNP Sm proteins family.</text>
</comment>
<gene>
    <name evidence="6" type="primary">LSM1</name>
    <name evidence="6" type="ORF">NBO_441g0005</name>
</gene>
<evidence type="ECO:0000256" key="2">
    <source>
        <dbReference type="ARBA" id="ARBA00022664"/>
    </source>
</evidence>
<evidence type="ECO:0000256" key="3">
    <source>
        <dbReference type="ARBA" id="ARBA00022884"/>
    </source>
</evidence>
<dbReference type="AlphaFoldDB" id="R0KQG7"/>
<dbReference type="SUPFAM" id="SSF50182">
    <property type="entry name" value="Sm-like ribonucleoproteins"/>
    <property type="match status" value="1"/>
</dbReference>
<protein>
    <submittedName>
        <fullName evidence="6">U6 snRNA-associated Sm-like protein LSm1</fullName>
    </submittedName>
</protein>
<feature type="domain" description="Sm" evidence="5">
    <location>
        <begin position="3"/>
        <end position="78"/>
    </location>
</feature>
<proteinExistence type="inferred from homology"/>
<dbReference type="Gene3D" id="2.30.30.100">
    <property type="match status" value="1"/>
</dbReference>
<evidence type="ECO:0000256" key="4">
    <source>
        <dbReference type="ARBA" id="ARBA00023274"/>
    </source>
</evidence>
<evidence type="ECO:0000256" key="1">
    <source>
        <dbReference type="ARBA" id="ARBA00006850"/>
    </source>
</evidence>
<dbReference type="OrthoDB" id="10263346at2759"/>
<evidence type="ECO:0000259" key="5">
    <source>
        <dbReference type="PROSITE" id="PS52002"/>
    </source>
</evidence>
<dbReference type="STRING" id="578461.R0KQG7"/>
<sequence length="99" mass="11731">MSNNFRDFECFLEKHVVVMLKDGRSYYGIFKSFDQYNSITLNYAIERIFDGDEYGEKFQGLFVIRGDVVVLVGISKCDFKKYKKVDYEIIKKRVTVIEE</sequence>
<keyword evidence="2" id="KW-0507">mRNA processing</keyword>
<organism evidence="6 7">
    <name type="scientific">Nosema bombycis (strain CQ1 / CVCC 102059)</name>
    <name type="common">Microsporidian parasite</name>
    <name type="synonym">Pebrine of silkworm</name>
    <dbReference type="NCBI Taxonomy" id="578461"/>
    <lineage>
        <taxon>Eukaryota</taxon>
        <taxon>Fungi</taxon>
        <taxon>Fungi incertae sedis</taxon>
        <taxon>Microsporidia</taxon>
        <taxon>Nosematidae</taxon>
        <taxon>Nosema</taxon>
    </lineage>
</organism>
<dbReference type="InterPro" id="IPR044642">
    <property type="entry name" value="PTHR15588"/>
</dbReference>
<dbReference type="HOGENOM" id="CLU_076902_8_4_1"/>
<dbReference type="Pfam" id="PF01423">
    <property type="entry name" value="LSM"/>
    <property type="match status" value="1"/>
</dbReference>
<reference evidence="6 7" key="1">
    <citation type="journal article" date="2013" name="BMC Genomics">
        <title>Comparative genomics of parasitic silkworm microsporidia reveal an association between genome expansion and host adaptation.</title>
        <authorList>
            <person name="Pan G."/>
            <person name="Xu J."/>
            <person name="Li T."/>
            <person name="Xia Q."/>
            <person name="Liu S.L."/>
            <person name="Zhang G."/>
            <person name="Li S."/>
            <person name="Li C."/>
            <person name="Liu H."/>
            <person name="Yang L."/>
            <person name="Liu T."/>
            <person name="Zhang X."/>
            <person name="Wu Z."/>
            <person name="Fan W."/>
            <person name="Dang X."/>
            <person name="Xiang H."/>
            <person name="Tao M."/>
            <person name="Li Y."/>
            <person name="Hu J."/>
            <person name="Li Z."/>
            <person name="Lin L."/>
            <person name="Luo J."/>
            <person name="Geng L."/>
            <person name="Wang L."/>
            <person name="Long M."/>
            <person name="Wan Y."/>
            <person name="He N."/>
            <person name="Zhang Z."/>
            <person name="Lu C."/>
            <person name="Keeling P.J."/>
            <person name="Wang J."/>
            <person name="Xiang Z."/>
            <person name="Zhou Z."/>
        </authorList>
    </citation>
    <scope>NUCLEOTIDE SEQUENCE [LARGE SCALE GENOMIC DNA]</scope>
    <source>
        <strain evidence="7">CQ1 / CVCC 102059</strain>
    </source>
</reference>